<comment type="subcellular location">
    <subcellularLocation>
        <location evidence="2">Cytoplasm</location>
    </subcellularLocation>
</comment>
<comment type="subunit">
    <text evidence="2">Homodimer.</text>
</comment>
<dbReference type="RefSeq" id="WP_284359661.1">
    <property type="nucleotide sequence ID" value="NZ_BPFZ01000005.1"/>
</dbReference>
<keyword evidence="2" id="KW-0813">Transport</keyword>
<accession>A0ABQ4PWD7</accession>
<comment type="similarity">
    <text evidence="1 2">Belongs to the PhoU family.</text>
</comment>
<reference evidence="4" key="2">
    <citation type="journal article" date="2023" name="ISME Commun">
        <title>Characterization of a bloom-associated alphaproteobacterial lineage, 'Candidatus Phycosocius': insights into freshwater algal-bacterial interactions.</title>
        <authorList>
            <person name="Tanabe Y."/>
            <person name="Yamaguchi H."/>
            <person name="Yoshida M."/>
            <person name="Kai A."/>
            <person name="Okazaki Y."/>
        </authorList>
    </citation>
    <scope>NUCLEOTIDE SEQUENCE</scope>
    <source>
        <strain evidence="4">BOTRYCO-1</strain>
    </source>
</reference>
<keyword evidence="5" id="KW-1185">Reference proteome</keyword>
<dbReference type="Pfam" id="PF01895">
    <property type="entry name" value="PhoU"/>
    <property type="match status" value="2"/>
</dbReference>
<feature type="domain" description="PhoU" evidence="3">
    <location>
        <begin position="20"/>
        <end position="107"/>
    </location>
</feature>
<dbReference type="PANTHER" id="PTHR42930">
    <property type="entry name" value="PHOSPHATE-SPECIFIC TRANSPORT SYSTEM ACCESSORY PROTEIN PHOU"/>
    <property type="match status" value="1"/>
</dbReference>
<evidence type="ECO:0000259" key="3">
    <source>
        <dbReference type="Pfam" id="PF01895"/>
    </source>
</evidence>
<sequence length="240" mass="26701">MTEHTVRAFTEELEALGADLTRMGGFSEQALGDAVTAIARRDANLARIVIEGDKKIDVLQREIERKIMRLLALRQPMGRDLRQTVAALKLAGELERIGDLAKNIAKRALNIQEFEPIALTRSVERMGKIAVKQLKQILDTLTSQIVAGAVSVWMQDEELDEHYNSLFRELLTYMMEDPRMIGPGAHLLFVAKNIERIGDHCTNMAEVIYYLETGEDIGTDRPKAVDAALPPISLPPPATA</sequence>
<dbReference type="InterPro" id="IPR038078">
    <property type="entry name" value="PhoU-like_sf"/>
</dbReference>
<evidence type="ECO:0000256" key="2">
    <source>
        <dbReference type="PIRNR" id="PIRNR003107"/>
    </source>
</evidence>
<keyword evidence="2" id="KW-0592">Phosphate transport</keyword>
<proteinExistence type="inferred from homology"/>
<evidence type="ECO:0000313" key="5">
    <source>
        <dbReference type="Proteomes" id="UP001161064"/>
    </source>
</evidence>
<name>A0ABQ4PWD7_9PROT</name>
<dbReference type="InterPro" id="IPR028366">
    <property type="entry name" value="PhoU"/>
</dbReference>
<dbReference type="SUPFAM" id="SSF109755">
    <property type="entry name" value="PhoU-like"/>
    <property type="match status" value="1"/>
</dbReference>
<reference evidence="4" key="1">
    <citation type="submission" date="2021-05" db="EMBL/GenBank/DDBJ databases">
        <authorList>
            <person name="Tanabe Y."/>
        </authorList>
    </citation>
    <scope>NUCLEOTIDE SEQUENCE</scope>
    <source>
        <strain evidence="4">BOTRYCO-1</strain>
    </source>
</reference>
<dbReference type="Gene3D" id="1.20.58.220">
    <property type="entry name" value="Phosphate transport system protein phou homolog 2, domain 2"/>
    <property type="match status" value="1"/>
</dbReference>
<evidence type="ECO:0000313" key="4">
    <source>
        <dbReference type="EMBL" id="GIU66969.1"/>
    </source>
</evidence>
<dbReference type="EMBL" id="BPFZ01000005">
    <property type="protein sequence ID" value="GIU66969.1"/>
    <property type="molecule type" value="Genomic_DNA"/>
</dbReference>
<protein>
    <recommendedName>
        <fullName evidence="2">Phosphate-specific transport system accessory protein PhoU</fullName>
    </recommendedName>
</protein>
<feature type="domain" description="PhoU" evidence="3">
    <location>
        <begin position="123"/>
        <end position="207"/>
    </location>
</feature>
<dbReference type="InterPro" id="IPR026022">
    <property type="entry name" value="PhoU_dom"/>
</dbReference>
<dbReference type="PIRSF" id="PIRSF003107">
    <property type="entry name" value="PhoU"/>
    <property type="match status" value="1"/>
</dbReference>
<dbReference type="NCBIfam" id="TIGR02135">
    <property type="entry name" value="phoU_full"/>
    <property type="match status" value="1"/>
</dbReference>
<keyword evidence="2" id="KW-0963">Cytoplasm</keyword>
<organism evidence="4 5">
    <name type="scientific">Candidatus Phycosocius spiralis</name>
    <dbReference type="NCBI Taxonomy" id="2815099"/>
    <lineage>
        <taxon>Bacteria</taxon>
        <taxon>Pseudomonadati</taxon>
        <taxon>Pseudomonadota</taxon>
        <taxon>Alphaproteobacteria</taxon>
        <taxon>Caulobacterales</taxon>
        <taxon>Caulobacterales incertae sedis</taxon>
        <taxon>Candidatus Phycosocius</taxon>
    </lineage>
</organism>
<gene>
    <name evidence="4" type="primary">phoU</name>
    <name evidence="4" type="ORF">PsB1_1123</name>
</gene>
<comment type="caution">
    <text evidence="4">The sequence shown here is derived from an EMBL/GenBank/DDBJ whole genome shotgun (WGS) entry which is preliminary data.</text>
</comment>
<comment type="function">
    <text evidence="2">Plays a role in the regulation of phosphate uptake.</text>
</comment>
<evidence type="ECO:0000256" key="1">
    <source>
        <dbReference type="ARBA" id="ARBA00008107"/>
    </source>
</evidence>
<dbReference type="PANTHER" id="PTHR42930:SF3">
    <property type="entry name" value="PHOSPHATE-SPECIFIC TRANSPORT SYSTEM ACCESSORY PROTEIN PHOU"/>
    <property type="match status" value="1"/>
</dbReference>
<dbReference type="Proteomes" id="UP001161064">
    <property type="component" value="Unassembled WGS sequence"/>
</dbReference>